<evidence type="ECO:0000313" key="2">
    <source>
        <dbReference type="EMBL" id="PLW28480.1"/>
    </source>
</evidence>
<proteinExistence type="predicted"/>
<reference evidence="2 3" key="1">
    <citation type="submission" date="2017-11" db="EMBL/GenBank/DDBJ databases">
        <title>De novo assembly and phasing of dikaryotic genomes from two isolates of Puccinia coronata f. sp. avenae, the causal agent of oat crown rust.</title>
        <authorList>
            <person name="Miller M.E."/>
            <person name="Zhang Y."/>
            <person name="Omidvar V."/>
            <person name="Sperschneider J."/>
            <person name="Schwessinger B."/>
            <person name="Raley C."/>
            <person name="Palmer J.M."/>
            <person name="Garnica D."/>
            <person name="Upadhyaya N."/>
            <person name="Rathjen J."/>
            <person name="Taylor J.M."/>
            <person name="Park R.F."/>
            <person name="Dodds P.N."/>
            <person name="Hirsch C.D."/>
            <person name="Kianian S.F."/>
            <person name="Figueroa M."/>
        </authorList>
    </citation>
    <scope>NUCLEOTIDE SEQUENCE [LARGE SCALE GENOMIC DNA]</scope>
    <source>
        <strain evidence="2">12NC29</strain>
    </source>
</reference>
<keyword evidence="3" id="KW-1185">Reference proteome</keyword>
<dbReference type="AlphaFoldDB" id="A0A2N5TSK9"/>
<evidence type="ECO:0000313" key="1">
    <source>
        <dbReference type="EMBL" id="PLW08120.1"/>
    </source>
</evidence>
<evidence type="ECO:0000313" key="3">
    <source>
        <dbReference type="Proteomes" id="UP000235388"/>
    </source>
</evidence>
<accession>A0A2N5TSK9</accession>
<dbReference type="EMBL" id="PGCJ01000443">
    <property type="protein sequence ID" value="PLW28480.1"/>
    <property type="molecule type" value="Genomic_DNA"/>
</dbReference>
<organism evidence="2 3">
    <name type="scientific">Puccinia coronata f. sp. avenae</name>
    <dbReference type="NCBI Taxonomy" id="200324"/>
    <lineage>
        <taxon>Eukaryota</taxon>
        <taxon>Fungi</taxon>
        <taxon>Dikarya</taxon>
        <taxon>Basidiomycota</taxon>
        <taxon>Pucciniomycotina</taxon>
        <taxon>Pucciniomycetes</taxon>
        <taxon>Pucciniales</taxon>
        <taxon>Pucciniaceae</taxon>
        <taxon>Puccinia</taxon>
    </lineage>
</organism>
<dbReference type="Proteomes" id="UP000235388">
    <property type="component" value="Unassembled WGS sequence"/>
</dbReference>
<dbReference type="EMBL" id="PGCJ01001181">
    <property type="protein sequence ID" value="PLW08120.1"/>
    <property type="molecule type" value="Genomic_DNA"/>
</dbReference>
<gene>
    <name evidence="2" type="ORF">PCANC_23117</name>
    <name evidence="1" type="ORF">PCANC_27637</name>
</gene>
<sequence>MTPLTIEGKFESVSTVPGTRFSWTALKNSLVPLRWRGELNDEAMSKIMISILVQLRTS</sequence>
<protein>
    <submittedName>
        <fullName evidence="2">Uncharacterized protein</fullName>
    </submittedName>
</protein>
<comment type="caution">
    <text evidence="2">The sequence shown here is derived from an EMBL/GenBank/DDBJ whole genome shotgun (WGS) entry which is preliminary data.</text>
</comment>
<name>A0A2N5TSK9_9BASI</name>